<dbReference type="PROSITE" id="PS51186">
    <property type="entry name" value="GNAT"/>
    <property type="match status" value="1"/>
</dbReference>
<gene>
    <name evidence="4" type="ORF">FB550_12138</name>
</gene>
<evidence type="ECO:0000256" key="1">
    <source>
        <dbReference type="ARBA" id="ARBA00022679"/>
    </source>
</evidence>
<dbReference type="PANTHER" id="PTHR43877:SF2">
    <property type="entry name" value="AMINOALKYLPHOSPHONATE N-ACETYLTRANSFERASE-RELATED"/>
    <property type="match status" value="1"/>
</dbReference>
<dbReference type="GO" id="GO:0016747">
    <property type="term" value="F:acyltransferase activity, transferring groups other than amino-acyl groups"/>
    <property type="evidence" value="ECO:0007669"/>
    <property type="project" value="InterPro"/>
</dbReference>
<dbReference type="PANTHER" id="PTHR43877">
    <property type="entry name" value="AMINOALKYLPHOSPHONATE N-ACETYLTRANSFERASE-RELATED-RELATED"/>
    <property type="match status" value="1"/>
</dbReference>
<keyword evidence="2" id="KW-0012">Acyltransferase</keyword>
<reference evidence="4 5" key="1">
    <citation type="submission" date="2019-06" db="EMBL/GenBank/DDBJ databases">
        <title>Sorghum-associated microbial communities from plants grown in Nebraska, USA.</title>
        <authorList>
            <person name="Schachtman D."/>
        </authorList>
    </citation>
    <scope>NUCLEOTIDE SEQUENCE [LARGE SCALE GENOMIC DNA]</scope>
    <source>
        <strain evidence="4 5">2482</strain>
    </source>
</reference>
<evidence type="ECO:0000256" key="2">
    <source>
        <dbReference type="ARBA" id="ARBA00023315"/>
    </source>
</evidence>
<sequence>MIIQKATLTELEPLTELFDLYRMFYKQESDLEGAKQFLSERISKDESVSFIALDGENPLGFVQLYPSFSSVSMKRLWILNDLYVKKEARGKGVGENLLKKAIEFAKETGAKGLFLETTNDNYNAQRLYEKIGYKKEANYFYYYSI</sequence>
<keyword evidence="1 4" id="KW-0808">Transferase</keyword>
<protein>
    <submittedName>
        <fullName evidence="4">GNAT family acetyltransferase</fullName>
    </submittedName>
</protein>
<proteinExistence type="predicted"/>
<evidence type="ECO:0000313" key="4">
    <source>
        <dbReference type="EMBL" id="TWD91596.1"/>
    </source>
</evidence>
<keyword evidence="5" id="KW-1185">Reference proteome</keyword>
<dbReference type="Gene3D" id="3.40.630.30">
    <property type="match status" value="1"/>
</dbReference>
<dbReference type="RefSeq" id="WP_144568161.1">
    <property type="nucleotide sequence ID" value="NZ_VIVN01000021.1"/>
</dbReference>
<dbReference type="Pfam" id="PF00583">
    <property type="entry name" value="Acetyltransf_1"/>
    <property type="match status" value="1"/>
</dbReference>
<dbReference type="AlphaFoldDB" id="A0A561CKA5"/>
<evidence type="ECO:0000259" key="3">
    <source>
        <dbReference type="PROSITE" id="PS51186"/>
    </source>
</evidence>
<dbReference type="InterPro" id="IPR016181">
    <property type="entry name" value="Acyl_CoA_acyltransferase"/>
</dbReference>
<accession>A0A561CKA5</accession>
<dbReference type="InterPro" id="IPR000182">
    <property type="entry name" value="GNAT_dom"/>
</dbReference>
<comment type="caution">
    <text evidence="4">The sequence shown here is derived from an EMBL/GenBank/DDBJ whole genome shotgun (WGS) entry which is preliminary data.</text>
</comment>
<name>A0A561CKA5_9BACI</name>
<organism evidence="4 5">
    <name type="scientific">Neobacillus bataviensis</name>
    <dbReference type="NCBI Taxonomy" id="220685"/>
    <lineage>
        <taxon>Bacteria</taxon>
        <taxon>Bacillati</taxon>
        <taxon>Bacillota</taxon>
        <taxon>Bacilli</taxon>
        <taxon>Bacillales</taxon>
        <taxon>Bacillaceae</taxon>
        <taxon>Neobacillus</taxon>
    </lineage>
</organism>
<dbReference type="Proteomes" id="UP000319671">
    <property type="component" value="Unassembled WGS sequence"/>
</dbReference>
<dbReference type="SUPFAM" id="SSF55729">
    <property type="entry name" value="Acyl-CoA N-acyltransferases (Nat)"/>
    <property type="match status" value="1"/>
</dbReference>
<dbReference type="CDD" id="cd04301">
    <property type="entry name" value="NAT_SF"/>
    <property type="match status" value="1"/>
</dbReference>
<dbReference type="InterPro" id="IPR050832">
    <property type="entry name" value="Bact_Acetyltransf"/>
</dbReference>
<feature type="domain" description="N-acetyltransferase" evidence="3">
    <location>
        <begin position="9"/>
        <end position="145"/>
    </location>
</feature>
<dbReference type="EMBL" id="VIVN01000021">
    <property type="protein sequence ID" value="TWD91596.1"/>
    <property type="molecule type" value="Genomic_DNA"/>
</dbReference>
<evidence type="ECO:0000313" key="5">
    <source>
        <dbReference type="Proteomes" id="UP000319671"/>
    </source>
</evidence>